<dbReference type="PANTHER" id="PTHR43384">
    <property type="entry name" value="SEPTUM SITE-DETERMINING PROTEIN MIND HOMOLOG, CHLOROPLASTIC-RELATED"/>
    <property type="match status" value="1"/>
</dbReference>
<dbReference type="Proteomes" id="UP001430455">
    <property type="component" value="Unassembled WGS sequence"/>
</dbReference>
<sequence length="209" mass="21440">MFAIAGGKGGCGKTTTALGLARGLATLGDSPLVVDADLDMPDLHHRAGVDHVPGVAAVATGEQPTAAAAPSSRLPGVDVLSCRESDTASAASAFERLRQCRRAVLLDCPAGASPAAAAPLRAADRTVLVSTPAEQSLQDIAKTAAMARQLDAPPALLVLVRSAGRVDPSPLFDCRRVVHVPKLPSPPLRTDESAARYLSGAKILSKRNT</sequence>
<comment type="caution">
    <text evidence="4">The sequence shown here is derived from an EMBL/GenBank/DDBJ whole genome shotgun (WGS) entry which is preliminary data.</text>
</comment>
<keyword evidence="1" id="KW-0547">Nucleotide-binding</keyword>
<proteinExistence type="predicted"/>
<keyword evidence="5" id="KW-1185">Reference proteome</keyword>
<evidence type="ECO:0000313" key="5">
    <source>
        <dbReference type="Proteomes" id="UP001430455"/>
    </source>
</evidence>
<dbReference type="InterPro" id="IPR002586">
    <property type="entry name" value="CobQ/CobB/MinD/ParA_Nub-bd_dom"/>
</dbReference>
<keyword evidence="2" id="KW-0067">ATP-binding</keyword>
<gene>
    <name evidence="4" type="ORF">EGH23_01595</name>
</gene>
<dbReference type="AlphaFoldDB" id="A0AAW4P6F0"/>
<feature type="domain" description="CobQ/CobB/MinD/ParA nucleotide binding" evidence="3">
    <location>
        <begin position="3"/>
        <end position="150"/>
    </location>
</feature>
<reference evidence="4 5" key="1">
    <citation type="submission" date="2021-06" db="EMBL/GenBank/DDBJ databases">
        <title>Halomicroarcula sp. a new haloarchaeum isolated from saline soil.</title>
        <authorList>
            <person name="Duran-Viseras A."/>
            <person name="Sanchez-Porro C."/>
            <person name="Ventosa A."/>
        </authorList>
    </citation>
    <scope>NUCLEOTIDE SEQUENCE [LARGE SCALE GENOMIC DNA]</scope>
    <source>
        <strain evidence="4 5">F27</strain>
    </source>
</reference>
<evidence type="ECO:0000313" key="4">
    <source>
        <dbReference type="EMBL" id="MBX0293571.1"/>
    </source>
</evidence>
<dbReference type="InterPro" id="IPR027417">
    <property type="entry name" value="P-loop_NTPase"/>
</dbReference>
<organism evidence="4 5">
    <name type="scientific">Haloarcula nitratireducens</name>
    <dbReference type="NCBI Taxonomy" id="2487749"/>
    <lineage>
        <taxon>Archaea</taxon>
        <taxon>Methanobacteriati</taxon>
        <taxon>Methanobacteriota</taxon>
        <taxon>Stenosarchaea group</taxon>
        <taxon>Halobacteria</taxon>
        <taxon>Halobacteriales</taxon>
        <taxon>Haloarculaceae</taxon>
        <taxon>Haloarcula</taxon>
    </lineage>
</organism>
<dbReference type="GO" id="GO:0009898">
    <property type="term" value="C:cytoplasmic side of plasma membrane"/>
    <property type="evidence" value="ECO:0007669"/>
    <property type="project" value="TreeGrafter"/>
</dbReference>
<accession>A0AAW4P6F0</accession>
<evidence type="ECO:0000259" key="3">
    <source>
        <dbReference type="Pfam" id="PF01656"/>
    </source>
</evidence>
<dbReference type="EMBL" id="RKLT01000001">
    <property type="protein sequence ID" value="MBX0293571.1"/>
    <property type="molecule type" value="Genomic_DNA"/>
</dbReference>
<dbReference type="InterPro" id="IPR050625">
    <property type="entry name" value="ParA/MinD_ATPase"/>
</dbReference>
<dbReference type="GO" id="GO:0051782">
    <property type="term" value="P:negative regulation of cell division"/>
    <property type="evidence" value="ECO:0007669"/>
    <property type="project" value="TreeGrafter"/>
</dbReference>
<protein>
    <submittedName>
        <fullName evidence="4">AAA family ATPase</fullName>
    </submittedName>
</protein>
<dbReference type="GO" id="GO:0005829">
    <property type="term" value="C:cytosol"/>
    <property type="evidence" value="ECO:0007669"/>
    <property type="project" value="TreeGrafter"/>
</dbReference>
<dbReference type="SUPFAM" id="SSF52540">
    <property type="entry name" value="P-loop containing nucleoside triphosphate hydrolases"/>
    <property type="match status" value="1"/>
</dbReference>
<evidence type="ECO:0000256" key="1">
    <source>
        <dbReference type="ARBA" id="ARBA00022741"/>
    </source>
</evidence>
<dbReference type="GO" id="GO:0016887">
    <property type="term" value="F:ATP hydrolysis activity"/>
    <property type="evidence" value="ECO:0007669"/>
    <property type="project" value="TreeGrafter"/>
</dbReference>
<dbReference type="RefSeq" id="WP_220578281.1">
    <property type="nucleotide sequence ID" value="NZ_RKLT01000001.1"/>
</dbReference>
<dbReference type="PANTHER" id="PTHR43384:SF6">
    <property type="entry name" value="SEPTUM SITE-DETERMINING PROTEIN MIND HOMOLOG, CHLOROPLASTIC"/>
    <property type="match status" value="1"/>
</dbReference>
<dbReference type="Pfam" id="PF01656">
    <property type="entry name" value="CbiA"/>
    <property type="match status" value="1"/>
</dbReference>
<dbReference type="GO" id="GO:0005524">
    <property type="term" value="F:ATP binding"/>
    <property type="evidence" value="ECO:0007669"/>
    <property type="project" value="UniProtKB-KW"/>
</dbReference>
<evidence type="ECO:0000256" key="2">
    <source>
        <dbReference type="ARBA" id="ARBA00022840"/>
    </source>
</evidence>
<dbReference type="Gene3D" id="3.40.50.300">
    <property type="entry name" value="P-loop containing nucleotide triphosphate hydrolases"/>
    <property type="match status" value="1"/>
</dbReference>
<name>A0AAW4P6F0_9EURY</name>